<evidence type="ECO:0000256" key="6">
    <source>
        <dbReference type="SAM" id="Phobius"/>
    </source>
</evidence>
<keyword evidence="2 6" id="KW-0812">Transmembrane</keyword>
<dbReference type="GO" id="GO:0018996">
    <property type="term" value="P:molting cycle, collagen and cuticulin-based cuticle"/>
    <property type="evidence" value="ECO:0007669"/>
    <property type="project" value="TreeGrafter"/>
</dbReference>
<evidence type="ECO:0000256" key="3">
    <source>
        <dbReference type="ARBA" id="ARBA00022989"/>
    </source>
</evidence>
<evidence type="ECO:0000256" key="2">
    <source>
        <dbReference type="ARBA" id="ARBA00022692"/>
    </source>
</evidence>
<dbReference type="InterPro" id="IPR003392">
    <property type="entry name" value="PTHD_SSD"/>
</dbReference>
<evidence type="ECO:0000256" key="5">
    <source>
        <dbReference type="ARBA" id="ARBA00023180"/>
    </source>
</evidence>
<keyword evidence="3 6" id="KW-1133">Transmembrane helix</keyword>
<evidence type="ECO:0000259" key="7">
    <source>
        <dbReference type="Pfam" id="PF02460"/>
    </source>
</evidence>
<feature type="transmembrane region" description="Helical" evidence="6">
    <location>
        <begin position="121"/>
        <end position="142"/>
    </location>
</feature>
<dbReference type="Proteomes" id="UP000095287">
    <property type="component" value="Unplaced"/>
</dbReference>
<dbReference type="GO" id="GO:0030659">
    <property type="term" value="C:cytoplasmic vesicle membrane"/>
    <property type="evidence" value="ECO:0007669"/>
    <property type="project" value="TreeGrafter"/>
</dbReference>
<dbReference type="InterPro" id="IPR051697">
    <property type="entry name" value="Patched_domain-protein"/>
</dbReference>
<keyword evidence="5" id="KW-0325">Glycoprotein</keyword>
<dbReference type="AlphaFoldDB" id="A0A1I8A8M3"/>
<sequence>MLKISNVTIDNAVIFGNVTVKKSLTDKSGNAPIAYSTAIRLVYVLEPDLKEDDWLRQFVISTKNLKYENASLYVSTSCSLPDEMERNGALLIPWIPWMVVVLLGFCMVVCSSSDAVRSQPFIGIASMINASLAVITACATLIILRYPFLHMVLIMPFLVICEFSIIFITKLNY</sequence>
<dbReference type="GO" id="GO:0005886">
    <property type="term" value="C:plasma membrane"/>
    <property type="evidence" value="ECO:0007669"/>
    <property type="project" value="TreeGrafter"/>
</dbReference>
<protein>
    <submittedName>
        <fullName evidence="9">SSD domain-containing protein</fullName>
    </submittedName>
</protein>
<feature type="transmembrane region" description="Helical" evidence="6">
    <location>
        <begin position="91"/>
        <end position="109"/>
    </location>
</feature>
<dbReference type="GO" id="GO:0006897">
    <property type="term" value="P:endocytosis"/>
    <property type="evidence" value="ECO:0007669"/>
    <property type="project" value="TreeGrafter"/>
</dbReference>
<name>A0A1I8A8M3_9BILA</name>
<accession>A0A1I8A8M3</accession>
<dbReference type="WBParaSite" id="L893_g34109.t1">
    <property type="protein sequence ID" value="L893_g34109.t1"/>
    <property type="gene ID" value="L893_g34109"/>
</dbReference>
<reference evidence="9" key="1">
    <citation type="submission" date="2016-11" db="UniProtKB">
        <authorList>
            <consortium name="WormBaseParasite"/>
        </authorList>
    </citation>
    <scope>IDENTIFICATION</scope>
</reference>
<dbReference type="PANTHER" id="PTHR10796:SF96">
    <property type="entry name" value="PATCHED-RELATED PROTEIN 9"/>
    <property type="match status" value="1"/>
</dbReference>
<evidence type="ECO:0000313" key="9">
    <source>
        <dbReference type="WBParaSite" id="L893_g34109.t1"/>
    </source>
</evidence>
<feature type="transmembrane region" description="Helical" evidence="6">
    <location>
        <begin position="148"/>
        <end position="168"/>
    </location>
</feature>
<dbReference type="Pfam" id="PF02460">
    <property type="entry name" value="Patched"/>
    <property type="match status" value="1"/>
</dbReference>
<dbReference type="PANTHER" id="PTHR10796">
    <property type="entry name" value="PATCHED-RELATED"/>
    <property type="match status" value="1"/>
</dbReference>
<keyword evidence="4 6" id="KW-0472">Membrane</keyword>
<organism evidence="8 9">
    <name type="scientific">Steinernema glaseri</name>
    <dbReference type="NCBI Taxonomy" id="37863"/>
    <lineage>
        <taxon>Eukaryota</taxon>
        <taxon>Metazoa</taxon>
        <taxon>Ecdysozoa</taxon>
        <taxon>Nematoda</taxon>
        <taxon>Chromadorea</taxon>
        <taxon>Rhabditida</taxon>
        <taxon>Tylenchina</taxon>
        <taxon>Panagrolaimomorpha</taxon>
        <taxon>Strongyloidoidea</taxon>
        <taxon>Steinernematidae</taxon>
        <taxon>Steinernema</taxon>
    </lineage>
</organism>
<feature type="domain" description="Patched" evidence="7">
    <location>
        <begin position="102"/>
        <end position="161"/>
    </location>
</feature>
<evidence type="ECO:0000256" key="1">
    <source>
        <dbReference type="ARBA" id="ARBA00004141"/>
    </source>
</evidence>
<evidence type="ECO:0000313" key="8">
    <source>
        <dbReference type="Proteomes" id="UP000095287"/>
    </source>
</evidence>
<evidence type="ECO:0000256" key="4">
    <source>
        <dbReference type="ARBA" id="ARBA00023136"/>
    </source>
</evidence>
<comment type="subcellular location">
    <subcellularLocation>
        <location evidence="1">Membrane</location>
        <topology evidence="1">Multi-pass membrane protein</topology>
    </subcellularLocation>
</comment>
<keyword evidence="8" id="KW-1185">Reference proteome</keyword>
<proteinExistence type="predicted"/>